<proteinExistence type="predicted"/>
<evidence type="ECO:0000313" key="1">
    <source>
        <dbReference type="EMBL" id="HJD52130.1"/>
    </source>
</evidence>
<dbReference type="Proteomes" id="UP000787625">
    <property type="component" value="Unassembled WGS sequence"/>
</dbReference>
<protein>
    <submittedName>
        <fullName evidence="1">DUF3467 domain-containing protein</fullName>
    </submittedName>
</protein>
<sequence length="102" mass="11656">MDNEKTNELKISLDEATAQGTYSNLAIIAHSPSEFIIDFVRVMPGTKNAKVHSRIIMTPEHTKRLLRALEDNVRRYEAQNGEIRLPEQRTFNMMDALKKGEA</sequence>
<dbReference type="AlphaFoldDB" id="A0A9D2ZTB8"/>
<comment type="caution">
    <text evidence="1">The sequence shown here is derived from an EMBL/GenBank/DDBJ whole genome shotgun (WGS) entry which is preliminary data.</text>
</comment>
<accession>A0A9D2ZTB8</accession>
<name>A0A9D2ZTB8_9BACT</name>
<dbReference type="EMBL" id="DWUP01000005">
    <property type="protein sequence ID" value="HJD52130.1"/>
    <property type="molecule type" value="Genomic_DNA"/>
</dbReference>
<dbReference type="InterPro" id="IPR021857">
    <property type="entry name" value="DUF3467"/>
</dbReference>
<dbReference type="Pfam" id="PF11950">
    <property type="entry name" value="DUF3467"/>
    <property type="match status" value="1"/>
</dbReference>
<organism evidence="1 2">
    <name type="scientific">Candidatus Avibacteroides avistercoris</name>
    <dbReference type="NCBI Taxonomy" id="2840690"/>
    <lineage>
        <taxon>Bacteria</taxon>
        <taxon>Pseudomonadati</taxon>
        <taxon>Bacteroidota</taxon>
        <taxon>Bacteroidia</taxon>
        <taxon>Bacteroidales</taxon>
        <taxon>Bacteroidaceae</taxon>
        <taxon>Bacteroidaceae incertae sedis</taxon>
        <taxon>Candidatus Avibacteroides</taxon>
    </lineage>
</organism>
<reference evidence="1" key="2">
    <citation type="submission" date="2021-04" db="EMBL/GenBank/DDBJ databases">
        <authorList>
            <person name="Gilroy R."/>
        </authorList>
    </citation>
    <scope>NUCLEOTIDE SEQUENCE</scope>
    <source>
        <strain evidence="1">MalCec1-1739</strain>
    </source>
</reference>
<gene>
    <name evidence="1" type="ORF">IAA93_00160</name>
</gene>
<reference evidence="1" key="1">
    <citation type="journal article" date="2021" name="PeerJ">
        <title>Extensive microbial diversity within the chicken gut microbiome revealed by metagenomics and culture.</title>
        <authorList>
            <person name="Gilroy R."/>
            <person name="Ravi A."/>
            <person name="Getino M."/>
            <person name="Pursley I."/>
            <person name="Horton D.L."/>
            <person name="Alikhan N.F."/>
            <person name="Baker D."/>
            <person name="Gharbi K."/>
            <person name="Hall N."/>
            <person name="Watson M."/>
            <person name="Adriaenssens E.M."/>
            <person name="Foster-Nyarko E."/>
            <person name="Jarju S."/>
            <person name="Secka A."/>
            <person name="Antonio M."/>
            <person name="Oren A."/>
            <person name="Chaudhuri R.R."/>
            <person name="La Ragione R."/>
            <person name="Hildebrand F."/>
            <person name="Pallen M.J."/>
        </authorList>
    </citation>
    <scope>NUCLEOTIDE SEQUENCE</scope>
    <source>
        <strain evidence="1">MalCec1-1739</strain>
    </source>
</reference>
<evidence type="ECO:0000313" key="2">
    <source>
        <dbReference type="Proteomes" id="UP000787625"/>
    </source>
</evidence>